<evidence type="ECO:0000256" key="2">
    <source>
        <dbReference type="ARBA" id="ARBA00022692"/>
    </source>
</evidence>
<evidence type="ECO:0000256" key="3">
    <source>
        <dbReference type="ARBA" id="ARBA00022989"/>
    </source>
</evidence>
<feature type="transmembrane region" description="Helical" evidence="5">
    <location>
        <begin position="328"/>
        <end position="348"/>
    </location>
</feature>
<keyword evidence="4 5" id="KW-0472">Membrane</keyword>
<proteinExistence type="predicted"/>
<dbReference type="InterPro" id="IPR007016">
    <property type="entry name" value="O-antigen_ligase-rel_domated"/>
</dbReference>
<protein>
    <recommendedName>
        <fullName evidence="6">O-antigen ligase-related domain-containing protein</fullName>
    </recommendedName>
</protein>
<evidence type="ECO:0000313" key="8">
    <source>
        <dbReference type="Proteomes" id="UP000292985"/>
    </source>
</evidence>
<feature type="transmembrane region" description="Helical" evidence="5">
    <location>
        <begin position="34"/>
        <end position="54"/>
    </location>
</feature>
<evidence type="ECO:0000259" key="6">
    <source>
        <dbReference type="Pfam" id="PF04932"/>
    </source>
</evidence>
<dbReference type="RefSeq" id="WP_130097236.1">
    <property type="nucleotide sequence ID" value="NZ_JBCLUA010000001.1"/>
</dbReference>
<comment type="subcellular location">
    <subcellularLocation>
        <location evidence="1">Membrane</location>
        <topology evidence="1">Multi-pass membrane protein</topology>
    </subcellularLocation>
</comment>
<reference evidence="7 8" key="1">
    <citation type="journal article" date="2019" name="Science, e1252229">
        <title>Invertible promoters mediate bacterial phase variation, antibiotic resistance, and host adaptation in the gut.</title>
        <authorList>
            <person name="Jiang X."/>
            <person name="Hall A.B."/>
            <person name="Arthur T.D."/>
            <person name="Plichta D.R."/>
            <person name="Covington C.T."/>
            <person name="Poyet M."/>
            <person name="Crothers J."/>
            <person name="Moses P.L."/>
            <person name="Tolonen A.C."/>
            <person name="Vlamakis H."/>
            <person name="Alm E.J."/>
            <person name="Xavier R.J."/>
        </authorList>
    </citation>
    <scope>NUCLEOTIDE SEQUENCE [LARGE SCALE GENOMIC DNA]</scope>
    <source>
        <strain evidence="8">ca_0067</strain>
    </source>
</reference>
<keyword evidence="8" id="KW-1185">Reference proteome</keyword>
<organism evidence="7 8">
    <name type="scientific">Citrobacter amalonaticus</name>
    <dbReference type="NCBI Taxonomy" id="35703"/>
    <lineage>
        <taxon>Bacteria</taxon>
        <taxon>Pseudomonadati</taxon>
        <taxon>Pseudomonadota</taxon>
        <taxon>Gammaproteobacteria</taxon>
        <taxon>Enterobacterales</taxon>
        <taxon>Enterobacteriaceae</taxon>
        <taxon>Citrobacter</taxon>
    </lineage>
</organism>
<dbReference type="Proteomes" id="UP000292985">
    <property type="component" value="Unassembled WGS sequence"/>
</dbReference>
<feature type="domain" description="O-antigen ligase-related" evidence="6">
    <location>
        <begin position="195"/>
        <end position="342"/>
    </location>
</feature>
<evidence type="ECO:0000256" key="5">
    <source>
        <dbReference type="SAM" id="Phobius"/>
    </source>
</evidence>
<feature type="transmembrane region" description="Helical" evidence="5">
    <location>
        <begin position="360"/>
        <end position="377"/>
    </location>
</feature>
<feature type="transmembrane region" description="Helical" evidence="5">
    <location>
        <begin position="235"/>
        <end position="261"/>
    </location>
</feature>
<name>A0ABY0I192_CITAM</name>
<keyword evidence="2 5" id="KW-0812">Transmembrane</keyword>
<feature type="transmembrane region" description="Helical" evidence="5">
    <location>
        <begin position="7"/>
        <end position="28"/>
    </location>
</feature>
<dbReference type="Pfam" id="PF04932">
    <property type="entry name" value="Wzy_C"/>
    <property type="match status" value="1"/>
</dbReference>
<evidence type="ECO:0000256" key="1">
    <source>
        <dbReference type="ARBA" id="ARBA00004141"/>
    </source>
</evidence>
<sequence>MLGTLSKIYILIILVIYPTLTLFSLFGLFPFYPINFVVIGLGLFILLGKIFSAFCKVHVSISLNDYIIAASFLWFFVVILLHSNLYSYTEDGRYISALRYYTPFFITSLCCYFIFKQGCAFFIKPVGFYSLLLMYSALAVITILYFNPGTFKIDFSQLIDPSFIGVYQIVSDSLAFTVICVLSLSKISKQFKIVIALITLFFLLILNARSGLIGFILALCFIFNIRKAFVENPVVIIFCLFLGVIISIAIIPDFEFVFSFFESSNSRIYNIISGNFSDDASFLGRMKLLLHSLSTIAVHPILGDFGSQGGEDIDGFGVRWGAYTHNIFVYWDQFGIIGFTLIGLVIFISCYNNKQLKKIAGIDLLALIVLVLSQQIFLKSFTYFYLFAMAGLIEGAKYVSKHNYNHQKLK</sequence>
<comment type="caution">
    <text evidence="7">The sequence shown here is derived from an EMBL/GenBank/DDBJ whole genome shotgun (WGS) entry which is preliminary data.</text>
</comment>
<dbReference type="EMBL" id="RCYA01000001">
    <property type="protein sequence ID" value="RYT46673.1"/>
    <property type="molecule type" value="Genomic_DNA"/>
</dbReference>
<gene>
    <name evidence="7" type="ORF">EAJ18_03160</name>
</gene>
<accession>A0ABY0I192</accession>
<feature type="transmembrane region" description="Helical" evidence="5">
    <location>
        <begin position="166"/>
        <end position="184"/>
    </location>
</feature>
<feature type="transmembrane region" description="Helical" evidence="5">
    <location>
        <begin position="66"/>
        <end position="86"/>
    </location>
</feature>
<feature type="transmembrane region" description="Helical" evidence="5">
    <location>
        <begin position="127"/>
        <end position="146"/>
    </location>
</feature>
<evidence type="ECO:0000313" key="7">
    <source>
        <dbReference type="EMBL" id="RYT46673.1"/>
    </source>
</evidence>
<evidence type="ECO:0000256" key="4">
    <source>
        <dbReference type="ARBA" id="ARBA00023136"/>
    </source>
</evidence>
<feature type="transmembrane region" description="Helical" evidence="5">
    <location>
        <begin position="196"/>
        <end position="223"/>
    </location>
</feature>
<keyword evidence="3 5" id="KW-1133">Transmembrane helix</keyword>
<feature type="transmembrane region" description="Helical" evidence="5">
    <location>
        <begin position="98"/>
        <end position="115"/>
    </location>
</feature>